<protein>
    <submittedName>
        <fullName evidence="1">Phage tail protein</fullName>
    </submittedName>
</protein>
<comment type="caution">
    <text evidence="1">The sequence shown here is derived from an EMBL/GenBank/DDBJ whole genome shotgun (WGS) entry which is preliminary data.</text>
</comment>
<organism evidence="1 2">
    <name type="scientific">Petralouisia muris</name>
    <dbReference type="NCBI Taxonomy" id="3032872"/>
    <lineage>
        <taxon>Bacteria</taxon>
        <taxon>Bacillati</taxon>
        <taxon>Bacillota</taxon>
        <taxon>Clostridia</taxon>
        <taxon>Lachnospirales</taxon>
        <taxon>Lachnospiraceae</taxon>
        <taxon>Petralouisia</taxon>
    </lineage>
</organism>
<name>A0AC61RQU0_9FIRM</name>
<evidence type="ECO:0000313" key="2">
    <source>
        <dbReference type="Proteomes" id="UP000304953"/>
    </source>
</evidence>
<evidence type="ECO:0000313" key="1">
    <source>
        <dbReference type="EMBL" id="TGY91233.1"/>
    </source>
</evidence>
<gene>
    <name evidence="1" type="ORF">E5329_22200</name>
</gene>
<accession>A0AC61RQU0</accession>
<dbReference type="Proteomes" id="UP000304953">
    <property type="component" value="Unassembled WGS sequence"/>
</dbReference>
<proteinExistence type="predicted"/>
<keyword evidence="2" id="KW-1185">Reference proteome</keyword>
<reference evidence="1" key="1">
    <citation type="submission" date="2019-04" db="EMBL/GenBank/DDBJ databases">
        <title>Microbes associate with the intestines of laboratory mice.</title>
        <authorList>
            <person name="Navarre W."/>
            <person name="Wong E."/>
            <person name="Huang K."/>
            <person name="Tropini C."/>
            <person name="Ng K."/>
            <person name="Yu B."/>
        </authorList>
    </citation>
    <scope>NUCLEOTIDE SEQUENCE</scope>
    <source>
        <strain evidence="1">NM01_1-7b</strain>
    </source>
</reference>
<dbReference type="EMBL" id="SRYA01000065">
    <property type="protein sequence ID" value="TGY91233.1"/>
    <property type="molecule type" value="Genomic_DNA"/>
</dbReference>
<sequence>MQNKKNKVKYNLKNTHYAMLTVSEDGVVSYGTPIPMPGSVSISLDANGEPENFYADGTAYYVINNNMGYDGDLELAMIPESFRKDALREELDSRGVLIENASAELAAFALLFEFDGDQRHIRHVLYNCSASRPGIEGKTNEESREVQTETLTVKATPLADGMVKAKTGDSTDETVYKDWYKAVYMPAAADDGGGEQGNEEGDA</sequence>